<dbReference type="EMBL" id="UOEE01000165">
    <property type="protein sequence ID" value="VAV93371.1"/>
    <property type="molecule type" value="Genomic_DNA"/>
</dbReference>
<accession>A0A3B0RPM0</accession>
<evidence type="ECO:0000313" key="1">
    <source>
        <dbReference type="EMBL" id="VAV93371.1"/>
    </source>
</evidence>
<sequence>MGFDPSFAILADGIALPYQNLLDQFRFSTGTCDTSATVLPTGPLTGSHINRFKRKFERRKHYEDQLMIDDRNAMSTLVQKIGGSTSETNGQFDWKIPAECECSAEIQALIKQLTERDQSRITKYQADYYILAEAIRNRS</sequence>
<protein>
    <submittedName>
        <fullName evidence="1">Uncharacterized protein</fullName>
    </submittedName>
</protein>
<organism evidence="1">
    <name type="scientific">hydrothermal vent metagenome</name>
    <dbReference type="NCBI Taxonomy" id="652676"/>
    <lineage>
        <taxon>unclassified sequences</taxon>
        <taxon>metagenomes</taxon>
        <taxon>ecological metagenomes</taxon>
    </lineage>
</organism>
<dbReference type="AlphaFoldDB" id="A0A3B0RPM0"/>
<gene>
    <name evidence="1" type="ORF">MNBD_ALPHA06-1088</name>
</gene>
<reference evidence="1" key="1">
    <citation type="submission" date="2018-06" db="EMBL/GenBank/DDBJ databases">
        <authorList>
            <person name="Zhirakovskaya E."/>
        </authorList>
    </citation>
    <scope>NUCLEOTIDE SEQUENCE</scope>
</reference>
<proteinExistence type="predicted"/>
<name>A0A3B0RPM0_9ZZZZ</name>